<feature type="transmembrane region" description="Helical" evidence="1">
    <location>
        <begin position="118"/>
        <end position="139"/>
    </location>
</feature>
<protein>
    <submittedName>
        <fullName evidence="2">Uncharacterized protein</fullName>
    </submittedName>
</protein>
<dbReference type="EMBL" id="CAOQHR010000013">
    <property type="protein sequence ID" value="CAI6342197.1"/>
    <property type="molecule type" value="Genomic_DNA"/>
</dbReference>
<reference evidence="2" key="1">
    <citation type="submission" date="2023-01" db="EMBL/GenBank/DDBJ databases">
        <authorList>
            <person name="Van Ghelder C."/>
            <person name="Rancurel C."/>
        </authorList>
    </citation>
    <scope>NUCLEOTIDE SEQUENCE</scope>
    <source>
        <strain evidence="2">CNCM I-4278</strain>
    </source>
</reference>
<organism evidence="2 3">
    <name type="scientific">Periconia digitata</name>
    <dbReference type="NCBI Taxonomy" id="1303443"/>
    <lineage>
        <taxon>Eukaryota</taxon>
        <taxon>Fungi</taxon>
        <taxon>Dikarya</taxon>
        <taxon>Ascomycota</taxon>
        <taxon>Pezizomycotina</taxon>
        <taxon>Dothideomycetes</taxon>
        <taxon>Pleosporomycetidae</taxon>
        <taxon>Pleosporales</taxon>
        <taxon>Massarineae</taxon>
        <taxon>Periconiaceae</taxon>
        <taxon>Periconia</taxon>
    </lineage>
</organism>
<keyword evidence="3" id="KW-1185">Reference proteome</keyword>
<name>A0A9W4UWW4_9PLEO</name>
<dbReference type="Proteomes" id="UP001152607">
    <property type="component" value="Unassembled WGS sequence"/>
</dbReference>
<feature type="transmembrane region" description="Helical" evidence="1">
    <location>
        <begin position="37"/>
        <end position="60"/>
    </location>
</feature>
<feature type="transmembrane region" description="Helical" evidence="1">
    <location>
        <begin position="561"/>
        <end position="588"/>
    </location>
</feature>
<dbReference type="AlphaFoldDB" id="A0A9W4UWW4"/>
<evidence type="ECO:0000256" key="1">
    <source>
        <dbReference type="SAM" id="Phobius"/>
    </source>
</evidence>
<keyword evidence="1" id="KW-1133">Transmembrane helix</keyword>
<gene>
    <name evidence="2" type="ORF">PDIGIT_LOCUS15402</name>
</gene>
<comment type="caution">
    <text evidence="2">The sequence shown here is derived from an EMBL/GenBank/DDBJ whole genome shotgun (WGS) entry which is preliminary data.</text>
</comment>
<keyword evidence="1" id="KW-0812">Transmembrane</keyword>
<keyword evidence="1" id="KW-0472">Membrane</keyword>
<accession>A0A9W4UWW4</accession>
<sequence>MSEVDDSFVKLGFWIDRSRGDVMGQTITTTGSTANTIIALLTVLITIAMSQLWSLFAFLYHQARTPPKGESRDGLFWQQQALLRTLPTPTSLFFDSLKVWWAWRRISKRAFIRSMMPIFMALLFAVGAVTSSIFSTYVISTSDLRVAINSPHCGLLNYSSVVERGGVNTPESSFMPLLKSYVKDCYQAHGHLPARCRDAFVEPNITFSISPADCPWEQNTTCLARKNESPAILMDSGHIQGSQFGFNTVAHSRINFRKKTVCSIMPMGERLKLKKLSPEYMTGLRREPLPNERFWQLVLYMQDDGSGSPLWQGFMRSELEANISSSYDTSGVMLWESELYSHRGKYATIPIKELNRTDADVSIDVIWLDSVQHLKPNDDPLFAAHQKRKRFDMTWNEVPVYNSDYVAGTVACANQYQFCHARGGGQDDFCSRLHGLPGETTNYLWPEANELQRQFLELILRSILRYDISWGPLRDQLLAGEQIVKGYTEGLPNDQWIKEVAVWESYVWAALQITLADYAVGTTLRDPAAVNYTNAPVTAAEKELCGSILMKKSGGFANVNVFGLTFIVTSTIIFSCLNIYILRFFIFLSKSRRALAPRLDQWVNDGVFQLQRRAFEAKNQGKWTKIDSEIPVTEKEEVLQLHV</sequence>
<proteinExistence type="predicted"/>
<evidence type="ECO:0000313" key="3">
    <source>
        <dbReference type="Proteomes" id="UP001152607"/>
    </source>
</evidence>
<dbReference type="OrthoDB" id="3540210at2759"/>
<evidence type="ECO:0000313" key="2">
    <source>
        <dbReference type="EMBL" id="CAI6342197.1"/>
    </source>
</evidence>